<dbReference type="Proteomes" id="UP000754710">
    <property type="component" value="Unassembled WGS sequence"/>
</dbReference>
<evidence type="ECO:0000313" key="2">
    <source>
        <dbReference type="EMBL" id="MBY9073584.1"/>
    </source>
</evidence>
<feature type="transmembrane region" description="Helical" evidence="1">
    <location>
        <begin position="38"/>
        <end position="58"/>
    </location>
</feature>
<feature type="transmembrane region" description="Helical" evidence="1">
    <location>
        <begin position="12"/>
        <end position="32"/>
    </location>
</feature>
<keyword evidence="3" id="KW-1185">Reference proteome</keyword>
<proteinExistence type="predicted"/>
<evidence type="ECO:0000313" key="3">
    <source>
        <dbReference type="Proteomes" id="UP000754710"/>
    </source>
</evidence>
<accession>A0ABS7RGE7</accession>
<name>A0ABS7RGE7_9ACTN</name>
<comment type="caution">
    <text evidence="2">The sequence shown here is derived from an EMBL/GenBank/DDBJ whole genome shotgun (WGS) entry which is preliminary data.</text>
</comment>
<keyword evidence="1" id="KW-1133">Transmembrane helix</keyword>
<protein>
    <submittedName>
        <fullName evidence="2">DUF3093 domain-containing protein</fullName>
    </submittedName>
</protein>
<sequence length="150" mass="15966">MLYDEKLRVPLRWWVQATMFLASIWLAFVVALPAAVAWGATAVLGAGVVALFLGYGAARVRVEHGVLHAGRAQIPAHLLAAPTALDAEATHRVAGRDANAHAYLLLRPYLKRAVRVTVSDPADPAPYWLVSTRRPDELAAALVAAGAQAG</sequence>
<keyword evidence="1" id="KW-0812">Transmembrane</keyword>
<dbReference type="InterPro" id="IPR021443">
    <property type="entry name" value="DUF3093"/>
</dbReference>
<gene>
    <name evidence="2" type="ORF">K1X13_01995</name>
</gene>
<dbReference type="EMBL" id="JAIEZQ010000001">
    <property type="protein sequence ID" value="MBY9073584.1"/>
    <property type="molecule type" value="Genomic_DNA"/>
</dbReference>
<evidence type="ECO:0000256" key="1">
    <source>
        <dbReference type="SAM" id="Phobius"/>
    </source>
</evidence>
<organism evidence="2 3">
    <name type="scientific">Nocardioides jiangsuensis</name>
    <dbReference type="NCBI Taxonomy" id="2866161"/>
    <lineage>
        <taxon>Bacteria</taxon>
        <taxon>Bacillati</taxon>
        <taxon>Actinomycetota</taxon>
        <taxon>Actinomycetes</taxon>
        <taxon>Propionibacteriales</taxon>
        <taxon>Nocardioidaceae</taxon>
        <taxon>Nocardioides</taxon>
    </lineage>
</organism>
<dbReference type="Pfam" id="PF11292">
    <property type="entry name" value="DUF3093"/>
    <property type="match status" value="1"/>
</dbReference>
<reference evidence="2 3" key="1">
    <citation type="submission" date="2021-08" db="EMBL/GenBank/DDBJ databases">
        <title>Nocardioides bacterium WL0053 sp. nov., isolated from the sediment.</title>
        <authorList>
            <person name="Wang L."/>
            <person name="Zhang D."/>
            <person name="Zhang A."/>
        </authorList>
    </citation>
    <scope>NUCLEOTIDE SEQUENCE [LARGE SCALE GENOMIC DNA]</scope>
    <source>
        <strain evidence="2 3">WL0053</strain>
    </source>
</reference>
<keyword evidence="1" id="KW-0472">Membrane</keyword>